<feature type="compositionally biased region" description="Acidic residues" evidence="3">
    <location>
        <begin position="373"/>
        <end position="383"/>
    </location>
</feature>
<dbReference type="InterPro" id="IPR044822">
    <property type="entry name" value="Myb_DNA-bind_4"/>
</dbReference>
<dbReference type="Proteomes" id="UP000297703">
    <property type="component" value="Unassembled WGS sequence"/>
</dbReference>
<dbReference type="OrthoDB" id="691673at2759"/>
<feature type="compositionally biased region" description="Basic and acidic residues" evidence="3">
    <location>
        <begin position="461"/>
        <end position="477"/>
    </location>
</feature>
<gene>
    <name evidence="6" type="ORF">DR999_PMT07539</name>
</gene>
<reference evidence="6 7" key="1">
    <citation type="submission" date="2019-04" db="EMBL/GenBank/DDBJ databases">
        <title>Draft genome of the big-headed turtle Platysternon megacephalum.</title>
        <authorList>
            <person name="Gong S."/>
        </authorList>
    </citation>
    <scope>NUCLEOTIDE SEQUENCE [LARGE SCALE GENOMIC DNA]</scope>
    <source>
        <strain evidence="6">DO16091913</strain>
        <tissue evidence="6">Muscle</tissue>
    </source>
</reference>
<evidence type="ECO:0000259" key="5">
    <source>
        <dbReference type="Pfam" id="PF13837"/>
    </source>
</evidence>
<evidence type="ECO:0000256" key="2">
    <source>
        <dbReference type="ARBA" id="ARBA00023134"/>
    </source>
</evidence>
<feature type="domain" description="Myb/SANT-like DNA-binding" evidence="5">
    <location>
        <begin position="247"/>
        <end position="324"/>
    </location>
</feature>
<dbReference type="STRING" id="55544.A0A4D9EFE5"/>
<dbReference type="GO" id="GO:0003924">
    <property type="term" value="F:GTPase activity"/>
    <property type="evidence" value="ECO:0007669"/>
    <property type="project" value="InterPro"/>
</dbReference>
<dbReference type="Gene3D" id="1.10.10.60">
    <property type="entry name" value="Homeodomain-like"/>
    <property type="match status" value="1"/>
</dbReference>
<name>A0A4D9EFE5_9SAUR</name>
<evidence type="ECO:0000256" key="1">
    <source>
        <dbReference type="ARBA" id="ARBA00022741"/>
    </source>
</evidence>
<evidence type="ECO:0000259" key="4">
    <source>
        <dbReference type="Pfam" id="PF00009"/>
    </source>
</evidence>
<dbReference type="AlphaFoldDB" id="A0A4D9EFE5"/>
<dbReference type="Gene3D" id="3.40.50.300">
    <property type="entry name" value="P-loop containing nucleotide triphosphate hydrolases"/>
    <property type="match status" value="1"/>
</dbReference>
<dbReference type="Pfam" id="PF00009">
    <property type="entry name" value="GTP_EFTU"/>
    <property type="match status" value="1"/>
</dbReference>
<sequence>MTQTLLQILVLGPEASGKSTMTRHLLREGGDSWKSLEKPQKETGVGDYTGKSPPTRARGLDRPRAEQQQGAAPSHLLQHFKTPKYEVIVVDSLEPGGLPGNPFPGSAPAGAAVLLVPAAGGQREAGCAVTCQQVLLACNLPAKQLVVCVNKMDATQPPYSRQRYQEITQAVCACLRQLGKNPATVAFLPISGLHGDNLLGPSSRMPWFRGWAGTRKRGGTMATSLQQVLDSLVPGRPQRDSDYTRGVWSEAEMRSLLSVWKGIAGRVAHGVPLARDMSLELMGAGVRRSPQQCRVKANAMMKQYFHRQIGAGRGRCPFYQELHTILGGEVTKLMYDLEHPCECSAGSTDLDSAGSTDLDSAGSTDLDSAGSLTEEESDSGEAEDQEMFLAGLEGDPVRMSSTPVPCLEVPPALPASPDGTTSAGRKRKDPERPVLRLPKKPRGETLHAGTQPPAPSRGSHPKGDIPPETHQHPENGSHHPPPLPHSCGLGAFRVRAGDGETAPLNSANFTASLGPGLDSDFGASAGISLRVVSSASEEGAGMAGGCPQASGGLEWDYCDPSYKRRHARLCRPPKLPLTCSKQYWL</sequence>
<reference evidence="6 7" key="2">
    <citation type="submission" date="2019-04" db="EMBL/GenBank/DDBJ databases">
        <title>The genome sequence of big-headed turtle.</title>
        <authorList>
            <person name="Gong S."/>
        </authorList>
    </citation>
    <scope>NUCLEOTIDE SEQUENCE [LARGE SCALE GENOMIC DNA]</scope>
    <source>
        <strain evidence="6">DO16091913</strain>
        <tissue evidence="6">Muscle</tissue>
    </source>
</reference>
<feature type="domain" description="Tr-type G" evidence="4">
    <location>
        <begin position="5"/>
        <end position="199"/>
    </location>
</feature>
<evidence type="ECO:0000313" key="6">
    <source>
        <dbReference type="EMBL" id="TFK09389.1"/>
    </source>
</evidence>
<dbReference type="InterPro" id="IPR050100">
    <property type="entry name" value="TRAFAC_GTPase_members"/>
</dbReference>
<dbReference type="Pfam" id="PF13837">
    <property type="entry name" value="Myb_DNA-bind_4"/>
    <property type="match status" value="1"/>
</dbReference>
<organism evidence="6 7">
    <name type="scientific">Platysternon megacephalum</name>
    <name type="common">big-headed turtle</name>
    <dbReference type="NCBI Taxonomy" id="55544"/>
    <lineage>
        <taxon>Eukaryota</taxon>
        <taxon>Metazoa</taxon>
        <taxon>Chordata</taxon>
        <taxon>Craniata</taxon>
        <taxon>Vertebrata</taxon>
        <taxon>Euteleostomi</taxon>
        <taxon>Archelosauria</taxon>
        <taxon>Testudinata</taxon>
        <taxon>Testudines</taxon>
        <taxon>Cryptodira</taxon>
        <taxon>Durocryptodira</taxon>
        <taxon>Testudinoidea</taxon>
        <taxon>Platysternidae</taxon>
        <taxon>Platysternon</taxon>
    </lineage>
</organism>
<keyword evidence="7" id="KW-1185">Reference proteome</keyword>
<feature type="compositionally biased region" description="Basic and acidic residues" evidence="3">
    <location>
        <begin position="28"/>
        <end position="41"/>
    </location>
</feature>
<proteinExistence type="predicted"/>
<feature type="region of interest" description="Disordered" evidence="3">
    <location>
        <begin position="28"/>
        <end position="74"/>
    </location>
</feature>
<evidence type="ECO:0000256" key="3">
    <source>
        <dbReference type="SAM" id="MobiDB-lite"/>
    </source>
</evidence>
<protein>
    <submittedName>
        <fullName evidence="6">Prickle-like protein 1</fullName>
    </submittedName>
</protein>
<dbReference type="PANTHER" id="PTHR23115">
    <property type="entry name" value="TRANSLATION FACTOR"/>
    <property type="match status" value="1"/>
</dbReference>
<keyword evidence="2" id="KW-0342">GTP-binding</keyword>
<comment type="caution">
    <text evidence="6">The sequence shown here is derived from an EMBL/GenBank/DDBJ whole genome shotgun (WGS) entry which is preliminary data.</text>
</comment>
<dbReference type="SUPFAM" id="SSF52540">
    <property type="entry name" value="P-loop containing nucleoside triphosphate hydrolases"/>
    <property type="match status" value="1"/>
</dbReference>
<dbReference type="GO" id="GO:0005525">
    <property type="term" value="F:GTP binding"/>
    <property type="evidence" value="ECO:0007669"/>
    <property type="project" value="UniProtKB-KW"/>
</dbReference>
<evidence type="ECO:0000313" key="7">
    <source>
        <dbReference type="Proteomes" id="UP000297703"/>
    </source>
</evidence>
<keyword evidence="1" id="KW-0547">Nucleotide-binding</keyword>
<feature type="region of interest" description="Disordered" evidence="3">
    <location>
        <begin position="348"/>
        <end position="383"/>
    </location>
</feature>
<feature type="compositionally biased region" description="Polar residues" evidence="3">
    <location>
        <begin position="348"/>
        <end position="366"/>
    </location>
</feature>
<accession>A0A4D9EFE5</accession>
<dbReference type="InterPro" id="IPR027417">
    <property type="entry name" value="P-loop_NTPase"/>
</dbReference>
<dbReference type="EMBL" id="QXTE01000053">
    <property type="protein sequence ID" value="TFK09389.1"/>
    <property type="molecule type" value="Genomic_DNA"/>
</dbReference>
<feature type="region of interest" description="Disordered" evidence="3">
    <location>
        <begin position="395"/>
        <end position="491"/>
    </location>
</feature>
<dbReference type="InterPro" id="IPR000795">
    <property type="entry name" value="T_Tr_GTP-bd_dom"/>
</dbReference>